<evidence type="ECO:0000259" key="6">
    <source>
        <dbReference type="PROSITE" id="PS50240"/>
    </source>
</evidence>
<keyword evidence="3" id="KW-0720">Serine protease</keyword>
<evidence type="ECO:0000256" key="1">
    <source>
        <dbReference type="ARBA" id="ARBA00022670"/>
    </source>
</evidence>
<evidence type="ECO:0000256" key="2">
    <source>
        <dbReference type="ARBA" id="ARBA00022801"/>
    </source>
</evidence>
<dbReference type="InterPro" id="IPR009003">
    <property type="entry name" value="Peptidase_S1_PA"/>
</dbReference>
<keyword evidence="4" id="KW-0865">Zymogen</keyword>
<gene>
    <name evidence="8" type="primary">LOC113516832</name>
</gene>
<dbReference type="InterPro" id="IPR050430">
    <property type="entry name" value="Peptidase_S1"/>
</dbReference>
<reference evidence="8" key="1">
    <citation type="submission" date="2025-08" db="UniProtKB">
        <authorList>
            <consortium name="RefSeq"/>
        </authorList>
    </citation>
    <scope>IDENTIFICATION</scope>
    <source>
        <tissue evidence="8">Whole larvae</tissue>
    </source>
</reference>
<dbReference type="SMART" id="SM00020">
    <property type="entry name" value="Tryp_SPc"/>
    <property type="match status" value="1"/>
</dbReference>
<dbReference type="PROSITE" id="PS50240">
    <property type="entry name" value="TRYPSIN_DOM"/>
    <property type="match status" value="1"/>
</dbReference>
<keyword evidence="1" id="KW-0645">Protease</keyword>
<dbReference type="PANTHER" id="PTHR24276">
    <property type="entry name" value="POLYSERASE-RELATED"/>
    <property type="match status" value="1"/>
</dbReference>
<evidence type="ECO:0000313" key="8">
    <source>
        <dbReference type="RefSeq" id="XP_052758563.1"/>
    </source>
</evidence>
<dbReference type="InterPro" id="IPR043504">
    <property type="entry name" value="Peptidase_S1_PA_chymotrypsin"/>
</dbReference>
<sequence>MIDKIAITLLISVESFVLCHLKDMGEAILNWTTLNEYELEHRINGGTTVDLKDYPFNVQFFNYDCQFIYGHKSNIHYIWDFIVHEHYNETTVFSNDVAVIIIHDKFVLGPYVQKAILIDNDVWMNENETSFIGTGWGKLEKNNIKNNKHNGLMMVQLRYISRDKCSHMNNVQLSPDMFCLYGDGRGDTCHGDSGGGILWNRRIVGIVSHGRGCGKTPSMYGNVYYLKPWIEVAVKELYKRFCRFHYHE</sequence>
<organism evidence="7 8">
    <name type="scientific">Galleria mellonella</name>
    <name type="common">Greater wax moth</name>
    <dbReference type="NCBI Taxonomy" id="7137"/>
    <lineage>
        <taxon>Eukaryota</taxon>
        <taxon>Metazoa</taxon>
        <taxon>Ecdysozoa</taxon>
        <taxon>Arthropoda</taxon>
        <taxon>Hexapoda</taxon>
        <taxon>Insecta</taxon>
        <taxon>Pterygota</taxon>
        <taxon>Neoptera</taxon>
        <taxon>Endopterygota</taxon>
        <taxon>Lepidoptera</taxon>
        <taxon>Glossata</taxon>
        <taxon>Ditrysia</taxon>
        <taxon>Pyraloidea</taxon>
        <taxon>Pyralidae</taxon>
        <taxon>Galleriinae</taxon>
        <taxon>Galleria</taxon>
    </lineage>
</organism>
<evidence type="ECO:0000313" key="7">
    <source>
        <dbReference type="Proteomes" id="UP001652740"/>
    </source>
</evidence>
<keyword evidence="7" id="KW-1185">Reference proteome</keyword>
<dbReference type="Proteomes" id="UP001652740">
    <property type="component" value="Unplaced"/>
</dbReference>
<dbReference type="Gene3D" id="2.40.10.10">
    <property type="entry name" value="Trypsin-like serine proteases"/>
    <property type="match status" value="2"/>
</dbReference>
<dbReference type="Pfam" id="PF00089">
    <property type="entry name" value="Trypsin"/>
    <property type="match status" value="1"/>
</dbReference>
<dbReference type="RefSeq" id="XP_052758563.1">
    <property type="nucleotide sequence ID" value="XM_052902603.1"/>
</dbReference>
<dbReference type="PANTHER" id="PTHR24276:SF97">
    <property type="entry name" value="GH13245P2-RELATED"/>
    <property type="match status" value="1"/>
</dbReference>
<dbReference type="InterPro" id="IPR001254">
    <property type="entry name" value="Trypsin_dom"/>
</dbReference>
<keyword evidence="2" id="KW-0378">Hydrolase</keyword>
<dbReference type="SUPFAM" id="SSF50494">
    <property type="entry name" value="Trypsin-like serine proteases"/>
    <property type="match status" value="1"/>
</dbReference>
<dbReference type="GeneID" id="113516832"/>
<keyword evidence="5" id="KW-1015">Disulfide bond</keyword>
<accession>A0ABM3N4R7</accession>
<name>A0ABM3N4R7_GALME</name>
<evidence type="ECO:0000256" key="3">
    <source>
        <dbReference type="ARBA" id="ARBA00022825"/>
    </source>
</evidence>
<feature type="domain" description="Peptidase S1" evidence="6">
    <location>
        <begin position="80"/>
        <end position="235"/>
    </location>
</feature>
<proteinExistence type="predicted"/>
<evidence type="ECO:0000256" key="4">
    <source>
        <dbReference type="ARBA" id="ARBA00023145"/>
    </source>
</evidence>
<evidence type="ECO:0000256" key="5">
    <source>
        <dbReference type="ARBA" id="ARBA00023157"/>
    </source>
</evidence>
<protein>
    <submittedName>
        <fullName evidence="8">Trypsin epsilon-like isoform X2</fullName>
    </submittedName>
</protein>